<keyword evidence="3" id="KW-0442">Lipid degradation</keyword>
<dbReference type="InterPro" id="IPR029058">
    <property type="entry name" value="AB_hydrolase_fold"/>
</dbReference>
<evidence type="ECO:0000256" key="1">
    <source>
        <dbReference type="ARBA" id="ARBA00010701"/>
    </source>
</evidence>
<evidence type="ECO:0000313" key="6">
    <source>
        <dbReference type="Proteomes" id="UP000607653"/>
    </source>
</evidence>
<dbReference type="EMBL" id="DUZY01000004">
    <property type="protein sequence ID" value="DAD36972.1"/>
    <property type="molecule type" value="Genomic_DNA"/>
</dbReference>
<proteinExistence type="inferred from homology"/>
<dbReference type="PANTHER" id="PTHR31403">
    <property type="entry name" value="PHOSPHOLIPASE A1-IBETA2, CHLOROPLASTIC"/>
    <property type="match status" value="1"/>
</dbReference>
<comment type="caution">
    <text evidence="5">The sequence shown here is derived from an EMBL/GenBank/DDBJ whole genome shotgun (WGS) entry which is preliminary data.</text>
</comment>
<keyword evidence="6" id="KW-1185">Reference proteome</keyword>
<reference evidence="5 6" key="1">
    <citation type="journal article" date="2020" name="Mol. Biol. Evol.">
        <title>Distinct Expression and Methylation Patterns for Genes with Different Fates following a Single Whole-Genome Duplication in Flowering Plants.</title>
        <authorList>
            <person name="Shi T."/>
            <person name="Rahmani R.S."/>
            <person name="Gugger P.F."/>
            <person name="Wang M."/>
            <person name="Li H."/>
            <person name="Zhang Y."/>
            <person name="Li Z."/>
            <person name="Wang Q."/>
            <person name="Van de Peer Y."/>
            <person name="Marchal K."/>
            <person name="Chen J."/>
        </authorList>
    </citation>
    <scope>NUCLEOTIDE SEQUENCE [LARGE SCALE GENOMIC DNA]</scope>
    <source>
        <tissue evidence="5">Leaf</tissue>
    </source>
</reference>
<accession>A0A822YWA2</accession>
<protein>
    <submittedName>
        <fullName evidence="5">Uncharacterized protein</fullName>
    </submittedName>
</protein>
<name>A0A822YWA2_NELNU</name>
<dbReference type="GO" id="GO:0016042">
    <property type="term" value="P:lipid catabolic process"/>
    <property type="evidence" value="ECO:0007669"/>
    <property type="project" value="UniProtKB-KW"/>
</dbReference>
<evidence type="ECO:0000256" key="2">
    <source>
        <dbReference type="ARBA" id="ARBA00022801"/>
    </source>
</evidence>
<keyword evidence="4" id="KW-0443">Lipid metabolism</keyword>
<sequence>MRSKRRIANCWREIHGQGDEAGMLDPIDPLLRSKLIRYGEMAQACYDAFDYDPSSRYYGNCRFMRRKFFDCLGMASQL</sequence>
<evidence type="ECO:0000256" key="4">
    <source>
        <dbReference type="ARBA" id="ARBA00023098"/>
    </source>
</evidence>
<dbReference type="AlphaFoldDB" id="A0A822YWA2"/>
<evidence type="ECO:0000313" key="5">
    <source>
        <dbReference type="EMBL" id="DAD36972.1"/>
    </source>
</evidence>
<keyword evidence="2" id="KW-0378">Hydrolase</keyword>
<dbReference type="Gene3D" id="3.40.50.1820">
    <property type="entry name" value="alpha/beta hydrolase"/>
    <property type="match status" value="1"/>
</dbReference>
<dbReference type="PANTHER" id="PTHR31403:SF51">
    <property type="entry name" value="PHOSPHOLIPASE A1-IGAMMA2, CHLOROPLASTIC"/>
    <property type="match status" value="1"/>
</dbReference>
<comment type="similarity">
    <text evidence="1">Belongs to the AB hydrolase superfamily. Lipase family.</text>
</comment>
<dbReference type="Proteomes" id="UP000607653">
    <property type="component" value="Unassembled WGS sequence"/>
</dbReference>
<dbReference type="GO" id="GO:0016787">
    <property type="term" value="F:hydrolase activity"/>
    <property type="evidence" value="ECO:0007669"/>
    <property type="project" value="UniProtKB-KW"/>
</dbReference>
<gene>
    <name evidence="5" type="ORF">HUJ06_007613</name>
</gene>
<evidence type="ECO:0000256" key="3">
    <source>
        <dbReference type="ARBA" id="ARBA00022963"/>
    </source>
</evidence>
<organism evidence="5 6">
    <name type="scientific">Nelumbo nucifera</name>
    <name type="common">Sacred lotus</name>
    <dbReference type="NCBI Taxonomy" id="4432"/>
    <lineage>
        <taxon>Eukaryota</taxon>
        <taxon>Viridiplantae</taxon>
        <taxon>Streptophyta</taxon>
        <taxon>Embryophyta</taxon>
        <taxon>Tracheophyta</taxon>
        <taxon>Spermatophyta</taxon>
        <taxon>Magnoliopsida</taxon>
        <taxon>Proteales</taxon>
        <taxon>Nelumbonaceae</taxon>
        <taxon>Nelumbo</taxon>
    </lineage>
</organism>